<evidence type="ECO:0000256" key="1">
    <source>
        <dbReference type="SAM" id="MobiDB-lite"/>
    </source>
</evidence>
<feature type="region of interest" description="Disordered" evidence="1">
    <location>
        <begin position="1"/>
        <end position="22"/>
    </location>
</feature>
<reference evidence="2" key="2">
    <citation type="submission" date="2023-07" db="EMBL/GenBank/DDBJ databases">
        <authorList>
            <person name="Bai X.-H."/>
            <person name="Wang H.-H."/>
            <person name="Wang J."/>
            <person name="Ma M.-Y."/>
            <person name="Hu H.-H."/>
            <person name="Song Z.-L."/>
            <person name="Ma H.-G."/>
            <person name="Fan Y."/>
            <person name="Du C.-Y."/>
            <person name="Xu J.-C."/>
        </authorList>
    </citation>
    <scope>NUCLEOTIDE SEQUENCE</scope>
    <source>
        <strain evidence="2">CZ1</strain>
    </source>
</reference>
<dbReference type="AlphaFoldDB" id="A0AA96WYU0"/>
<name>A0AA96WYU0_LEPBY</name>
<sequence length="279" mass="30799">MAFIAETNTLSSPLSNPLQAPSEPWNTASLTMNRSSRYASLKTSLDPAFHDSDPGVPNDAKPDGVPSHYTWYESATQPGFGNHPPAGWHAITMLGHVYPAQGWKTWQAPNTRIQIKGAETWILSKSTKTWKQVQKTDRVAGASYVADFAGDANQPADIRDESRNGGGISVAVNNGYLFHFWAERATMNPTDIAGVYAKFEARLVKANPNGVDDLDSARYIASAGADYWRNHHVQWAADWSNNGQVAGGRFKWVARHWKVFAMTTMPAEEIKKNPPPLNF</sequence>
<reference evidence="2" key="1">
    <citation type="journal article" date="2023" name="Plants (Basel)">
        <title>Genomic Analysis of Leptolyngbya boryana CZ1 Reveals Efficient Carbon Fixation Modules.</title>
        <authorList>
            <person name="Bai X."/>
            <person name="Wang H."/>
            <person name="Cheng W."/>
            <person name="Wang J."/>
            <person name="Ma M."/>
            <person name="Hu H."/>
            <person name="Song Z."/>
            <person name="Ma H."/>
            <person name="Fan Y."/>
            <person name="Du C."/>
            <person name="Xu J."/>
        </authorList>
    </citation>
    <scope>NUCLEOTIDE SEQUENCE</scope>
    <source>
        <strain evidence="2">CZ1</strain>
    </source>
</reference>
<dbReference type="RefSeq" id="WP_144056221.1">
    <property type="nucleotide sequence ID" value="NZ_CP130144.1"/>
</dbReference>
<evidence type="ECO:0000313" key="2">
    <source>
        <dbReference type="EMBL" id="WNZ46664.1"/>
    </source>
</evidence>
<protein>
    <submittedName>
        <fullName evidence="2">Uncharacterized protein</fullName>
    </submittedName>
</protein>
<proteinExistence type="predicted"/>
<organism evidence="2">
    <name type="scientific">Leptolyngbya boryana CZ1</name>
    <dbReference type="NCBI Taxonomy" id="3060204"/>
    <lineage>
        <taxon>Bacteria</taxon>
        <taxon>Bacillati</taxon>
        <taxon>Cyanobacteriota</taxon>
        <taxon>Cyanophyceae</taxon>
        <taxon>Leptolyngbyales</taxon>
        <taxon>Leptolyngbyaceae</taxon>
        <taxon>Leptolyngbya group</taxon>
        <taxon>Leptolyngbya</taxon>
    </lineage>
</organism>
<accession>A0AA96WYU0</accession>
<gene>
    <name evidence="2" type="ORF">Q2T42_02280</name>
</gene>
<dbReference type="EMBL" id="CP130144">
    <property type="protein sequence ID" value="WNZ46664.1"/>
    <property type="molecule type" value="Genomic_DNA"/>
</dbReference>